<evidence type="ECO:0000256" key="8">
    <source>
        <dbReference type="ARBA" id="ARBA00022630"/>
    </source>
</evidence>
<dbReference type="GO" id="GO:0005737">
    <property type="term" value="C:cytoplasm"/>
    <property type="evidence" value="ECO:0007669"/>
    <property type="project" value="UniProtKB-SubCell"/>
</dbReference>
<comment type="pathway">
    <text evidence="4 12">Porphyrin-containing compound metabolism; protoheme biosynthesis.</text>
</comment>
<evidence type="ECO:0000256" key="9">
    <source>
        <dbReference type="ARBA" id="ARBA00022827"/>
    </source>
</evidence>
<evidence type="ECO:0000256" key="6">
    <source>
        <dbReference type="ARBA" id="ARBA00012402"/>
    </source>
</evidence>
<dbReference type="GO" id="GO:0006783">
    <property type="term" value="P:heme biosynthetic process"/>
    <property type="evidence" value="ECO:0007669"/>
    <property type="project" value="UniProtKB-UniRule"/>
</dbReference>
<protein>
    <recommendedName>
        <fullName evidence="7 12">Coproporphyrinogen III oxidase</fullName>
        <ecNumber evidence="6 12">1.3.3.15</ecNumber>
    </recommendedName>
</protein>
<comment type="function">
    <text evidence="3 12">Involved in coproporphyrin-dependent heme b biosynthesis. Catalyzes the oxidation of coproporphyrinogen III to coproporphyrin III.</text>
</comment>
<dbReference type="InterPro" id="IPR002937">
    <property type="entry name" value="Amino_oxidase"/>
</dbReference>
<dbReference type="RefSeq" id="WP_152783681.1">
    <property type="nucleotide sequence ID" value="NZ_BAABEQ010000016.1"/>
</dbReference>
<evidence type="ECO:0000256" key="10">
    <source>
        <dbReference type="ARBA" id="ARBA00023002"/>
    </source>
</evidence>
<evidence type="ECO:0000256" key="7">
    <source>
        <dbReference type="ARBA" id="ARBA00019046"/>
    </source>
</evidence>
<comment type="cofactor">
    <cofactor evidence="2 12">
        <name>FAD</name>
        <dbReference type="ChEBI" id="CHEBI:57692"/>
    </cofactor>
</comment>
<evidence type="ECO:0000256" key="5">
    <source>
        <dbReference type="ARBA" id="ARBA00008310"/>
    </source>
</evidence>
<evidence type="ECO:0000256" key="4">
    <source>
        <dbReference type="ARBA" id="ARBA00004744"/>
    </source>
</evidence>
<comment type="catalytic activity">
    <reaction evidence="1">
        <text>coproporphyrinogen III + 3 O2 = coproporphyrin III + 3 H2O2</text>
        <dbReference type="Rhea" id="RHEA:43436"/>
        <dbReference type="ChEBI" id="CHEBI:15379"/>
        <dbReference type="ChEBI" id="CHEBI:16240"/>
        <dbReference type="ChEBI" id="CHEBI:57309"/>
        <dbReference type="ChEBI" id="CHEBI:131725"/>
        <dbReference type="EC" id="1.3.3.15"/>
    </reaction>
    <physiologicalReaction direction="left-to-right" evidence="1">
        <dbReference type="Rhea" id="RHEA:43437"/>
    </physiologicalReaction>
</comment>
<dbReference type="GO" id="GO:0004729">
    <property type="term" value="F:oxygen-dependent protoporphyrinogen oxidase activity"/>
    <property type="evidence" value="ECO:0007669"/>
    <property type="project" value="UniProtKB-UniRule"/>
</dbReference>
<dbReference type="Proteomes" id="UP000326979">
    <property type="component" value="Unassembled WGS sequence"/>
</dbReference>
<comment type="similarity">
    <text evidence="5 12">Belongs to the protoporphyrinogen/coproporphyrinogen oxidase family. Coproporphyrinogen III oxidase subfamily.</text>
</comment>
<comment type="caution">
    <text evidence="14">The sequence shown here is derived from an EMBL/GenBank/DDBJ whole genome shotgun (WGS) entry which is preliminary data.</text>
</comment>
<evidence type="ECO:0000256" key="11">
    <source>
        <dbReference type="ARBA" id="ARBA00023133"/>
    </source>
</evidence>
<keyword evidence="15" id="KW-1185">Reference proteome</keyword>
<evidence type="ECO:0000256" key="1">
    <source>
        <dbReference type="ARBA" id="ARBA00001755"/>
    </source>
</evidence>
<evidence type="ECO:0000259" key="13">
    <source>
        <dbReference type="Pfam" id="PF01593"/>
    </source>
</evidence>
<keyword evidence="11 12" id="KW-0350">Heme biosynthesis</keyword>
<keyword evidence="10 12" id="KW-0560">Oxidoreductase</keyword>
<dbReference type="AlphaFoldDB" id="A0A5N8W3T7"/>
<comment type="subcellular location">
    <subcellularLocation>
        <location evidence="12">Cytoplasm</location>
    </subcellularLocation>
</comment>
<keyword evidence="9 12" id="KW-0274">FAD</keyword>
<dbReference type="PANTHER" id="PTHR42923">
    <property type="entry name" value="PROTOPORPHYRINOGEN OXIDASE"/>
    <property type="match status" value="1"/>
</dbReference>
<dbReference type="Gene3D" id="3.90.660.20">
    <property type="entry name" value="Protoporphyrinogen oxidase, mitochondrial, domain 2"/>
    <property type="match status" value="1"/>
</dbReference>
<evidence type="ECO:0000313" key="15">
    <source>
        <dbReference type="Proteomes" id="UP000326979"/>
    </source>
</evidence>
<evidence type="ECO:0000313" key="14">
    <source>
        <dbReference type="EMBL" id="MPY40815.1"/>
    </source>
</evidence>
<dbReference type="Gene3D" id="1.10.3110.10">
    <property type="entry name" value="protoporphyrinogen ix oxidase, domain 3"/>
    <property type="match status" value="1"/>
</dbReference>
<dbReference type="EMBL" id="VJZE01000070">
    <property type="protein sequence ID" value="MPY40815.1"/>
    <property type="molecule type" value="Genomic_DNA"/>
</dbReference>
<proteinExistence type="inferred from homology"/>
<sequence length="482" mass="50139">MRGSAADAGQVVVIGGGIAGLAAAHRLLDRGARVTVLEASDRVGGKLLPGEIAGVRVDLGAESMLARRPEAVALAREVGLTDRLQPPATATASIWTRGALRPMPKGHVMGVPGTASALSGVLSDEGLKRIERDADLPRTEFGDDVAVGEYVAARLGREVVDRLVEPLLGGVYAGDAYRISMRSAVPQLFRAARTHASLTEAVREIQAGAAAQQTGPVFMGIEGGVGRLPLAVAESVRARGGEILTGTPVTGLRRADESWRVVTGDRVLHADAVVVAVPAPVAAVLLRAEAPAAAAELAAVEYASMALVTLAYRRAGTALPEGSGFLVPPVDGRTIKASTFASRKWGWIADEDPGVLVLRTSVGRYGETEILTRDDEHLVAVSRHDLREATGLTAEPVETRVTRWNDGLPQYPVGHHARVARVREHVAKLPGLAVCGAAYDGVGIPACVASAYAAVDQLRGDLAGVEQLTADPVQSLHGGAGE</sequence>
<dbReference type="UniPathway" id="UPA00252"/>
<dbReference type="PRINTS" id="PR00419">
    <property type="entry name" value="ADXRDTASE"/>
</dbReference>
<dbReference type="NCBIfam" id="TIGR00562">
    <property type="entry name" value="proto_IX_ox"/>
    <property type="match status" value="1"/>
</dbReference>
<evidence type="ECO:0000256" key="2">
    <source>
        <dbReference type="ARBA" id="ARBA00001974"/>
    </source>
</evidence>
<dbReference type="PANTHER" id="PTHR42923:SF3">
    <property type="entry name" value="PROTOPORPHYRINOGEN OXIDASE"/>
    <property type="match status" value="1"/>
</dbReference>
<dbReference type="InterPro" id="IPR004572">
    <property type="entry name" value="Protoporphyrinogen_oxidase"/>
</dbReference>
<dbReference type="Gene3D" id="3.50.50.60">
    <property type="entry name" value="FAD/NAD(P)-binding domain"/>
    <property type="match status" value="1"/>
</dbReference>
<dbReference type="InterPro" id="IPR036188">
    <property type="entry name" value="FAD/NAD-bd_sf"/>
</dbReference>
<gene>
    <name evidence="14" type="primary">hemG</name>
    <name evidence="14" type="ORF">FNH04_13145</name>
</gene>
<name>A0A5N8W3T7_9ACTN</name>
<organism evidence="14 15">
    <name type="scientific">Streptomyces phyllanthi</name>
    <dbReference type="NCBI Taxonomy" id="1803180"/>
    <lineage>
        <taxon>Bacteria</taxon>
        <taxon>Bacillati</taxon>
        <taxon>Actinomycetota</taxon>
        <taxon>Actinomycetes</taxon>
        <taxon>Kitasatosporales</taxon>
        <taxon>Streptomycetaceae</taxon>
        <taxon>Streptomyces</taxon>
    </lineage>
</organism>
<evidence type="ECO:0000256" key="12">
    <source>
        <dbReference type="RuleBase" id="RU364052"/>
    </source>
</evidence>
<keyword evidence="8 12" id="KW-0285">Flavoprotein</keyword>
<dbReference type="OrthoDB" id="4496419at2"/>
<dbReference type="Pfam" id="PF01593">
    <property type="entry name" value="Amino_oxidase"/>
    <property type="match status" value="1"/>
</dbReference>
<dbReference type="SUPFAM" id="SSF54373">
    <property type="entry name" value="FAD-linked reductases, C-terminal domain"/>
    <property type="match status" value="1"/>
</dbReference>
<feature type="domain" description="Amine oxidase" evidence="13">
    <location>
        <begin position="18"/>
        <end position="458"/>
    </location>
</feature>
<keyword evidence="12" id="KW-0963">Cytoplasm</keyword>
<evidence type="ECO:0000256" key="3">
    <source>
        <dbReference type="ARBA" id="ARBA00002185"/>
    </source>
</evidence>
<dbReference type="EC" id="1.3.3.15" evidence="6 12"/>
<reference evidence="14 15" key="1">
    <citation type="submission" date="2019-07" db="EMBL/GenBank/DDBJ databases">
        <title>New species of Amycolatopsis and Streptomyces.</title>
        <authorList>
            <person name="Duangmal K."/>
            <person name="Teo W.F.A."/>
            <person name="Lipun K."/>
        </authorList>
    </citation>
    <scope>NUCLEOTIDE SEQUENCE [LARGE SCALE GENOMIC DNA]</scope>
    <source>
        <strain evidence="14 15">TISTR 2346</strain>
    </source>
</reference>
<dbReference type="SUPFAM" id="SSF51905">
    <property type="entry name" value="FAD/NAD(P)-binding domain"/>
    <property type="match status" value="1"/>
</dbReference>
<dbReference type="FunFam" id="1.10.3110.10:FF:000001">
    <property type="entry name" value="Protoporphyrinogen oxidase"/>
    <property type="match status" value="1"/>
</dbReference>
<accession>A0A5N8W3T7</accession>
<dbReference type="InterPro" id="IPR050464">
    <property type="entry name" value="Zeta_carotene_desat/Oxidored"/>
</dbReference>